<evidence type="ECO:0000313" key="7">
    <source>
        <dbReference type="Proteomes" id="UP000295830"/>
    </source>
</evidence>
<organism evidence="6 7">
    <name type="scientific">Halospina denitrificans</name>
    <dbReference type="NCBI Taxonomy" id="332522"/>
    <lineage>
        <taxon>Bacteria</taxon>
        <taxon>Pseudomonadati</taxon>
        <taxon>Pseudomonadota</taxon>
        <taxon>Gammaproteobacteria</taxon>
        <taxon>Halospina</taxon>
    </lineage>
</organism>
<feature type="domain" description="NADPH-dependent 7-cyano-7-deazaguanine reductase N-terminal" evidence="5">
    <location>
        <begin position="14"/>
        <end position="123"/>
    </location>
</feature>
<dbReference type="NCBIfam" id="TIGR03138">
    <property type="entry name" value="QueF"/>
    <property type="match status" value="1"/>
</dbReference>
<dbReference type="InterPro" id="IPR016428">
    <property type="entry name" value="QueF_type2"/>
</dbReference>
<dbReference type="GO" id="GO:0005737">
    <property type="term" value="C:cytoplasm"/>
    <property type="evidence" value="ECO:0007669"/>
    <property type="project" value="InterPro"/>
</dbReference>
<dbReference type="PANTHER" id="PTHR34354">
    <property type="entry name" value="NADPH-DEPENDENT 7-CYANO-7-DEAZAGUANINE REDUCTASE"/>
    <property type="match status" value="1"/>
</dbReference>
<gene>
    <name evidence="6" type="ORF">DES49_1754</name>
</gene>
<dbReference type="EMBL" id="SOAX01000003">
    <property type="protein sequence ID" value="TDT41652.1"/>
    <property type="molecule type" value="Genomic_DNA"/>
</dbReference>
<keyword evidence="7" id="KW-1185">Reference proteome</keyword>
<dbReference type="GO" id="GO:0033739">
    <property type="term" value="F:preQ1 synthase activity"/>
    <property type="evidence" value="ECO:0007669"/>
    <property type="project" value="InterPro"/>
</dbReference>
<keyword evidence="1" id="KW-0963">Cytoplasm</keyword>
<evidence type="ECO:0000256" key="2">
    <source>
        <dbReference type="ARBA" id="ARBA00022785"/>
    </source>
</evidence>
<dbReference type="SUPFAM" id="SSF55620">
    <property type="entry name" value="Tetrahydrobiopterin biosynthesis enzymes-like"/>
    <property type="match status" value="1"/>
</dbReference>
<keyword evidence="2" id="KW-0671">Queuosine biosynthesis</keyword>
<dbReference type="Proteomes" id="UP000295830">
    <property type="component" value="Unassembled WGS sequence"/>
</dbReference>
<dbReference type="InterPro" id="IPR029139">
    <property type="entry name" value="QueF_N"/>
</dbReference>
<dbReference type="RefSeq" id="WP_133736005.1">
    <property type="nucleotide sequence ID" value="NZ_SOAX01000003.1"/>
</dbReference>
<name>A0A4R7JTJ6_9GAMM</name>
<dbReference type="PIRSF" id="PIRSF004750">
    <property type="entry name" value="Nitrile_oxidored_YqcD_prd"/>
    <property type="match status" value="1"/>
</dbReference>
<reference evidence="6 7" key="1">
    <citation type="submission" date="2019-03" db="EMBL/GenBank/DDBJ databases">
        <title>Genomic Encyclopedia of Type Strains, Phase IV (KMG-IV): sequencing the most valuable type-strain genomes for metagenomic binning, comparative biology and taxonomic classification.</title>
        <authorList>
            <person name="Goeker M."/>
        </authorList>
    </citation>
    <scope>NUCLEOTIDE SEQUENCE [LARGE SCALE GENOMIC DNA]</scope>
    <source>
        <strain evidence="6 7">DSM 15505</strain>
    </source>
</reference>
<dbReference type="GO" id="GO:0008616">
    <property type="term" value="P:tRNA queuosine(34) biosynthetic process"/>
    <property type="evidence" value="ECO:0007669"/>
    <property type="project" value="UniProtKB-KW"/>
</dbReference>
<evidence type="ECO:0000256" key="3">
    <source>
        <dbReference type="ARBA" id="ARBA00022857"/>
    </source>
</evidence>
<dbReference type="OrthoDB" id="9789995at2"/>
<dbReference type="Pfam" id="PF14489">
    <property type="entry name" value="QueF"/>
    <property type="match status" value="1"/>
</dbReference>
<dbReference type="AlphaFoldDB" id="A0A4R7JTJ6"/>
<dbReference type="InterPro" id="IPR050084">
    <property type="entry name" value="NADPH_dep_7-cyano-7-deazaG_red"/>
</dbReference>
<evidence type="ECO:0000313" key="6">
    <source>
        <dbReference type="EMBL" id="TDT41652.1"/>
    </source>
</evidence>
<dbReference type="Pfam" id="PF14819">
    <property type="entry name" value="QueF_N"/>
    <property type="match status" value="1"/>
</dbReference>
<sequence>MTQDDMPLGRTTNYPESYDPELLFPVPRVDNRRELGLGQGGWPWYGEDRWQAWEISWLRPDGVPRVAVGEFRVPADSPCLIESKSFKLYLNSLNNRVFPTQVELIRTLETDLSEKAGALVSARLFPVEEMRQAQARPSEAALIDDAGGVVLPADEPLSHLVEARGERVQERLCSHLLRSLCPVTGQPDWGTLLVEYDGPRIDRGALLGYIIGFREQRDFHEHCVERIFTDLQHHLGPARLSVGAWYTRRGGLDINPWRSTDTGSAPGIRLCRQ</sequence>
<accession>A0A4R7JTJ6</accession>
<comment type="caution">
    <text evidence="6">The sequence shown here is derived from an EMBL/GenBank/DDBJ whole genome shotgun (WGS) entry which is preliminary data.</text>
</comment>
<dbReference type="InterPro" id="IPR029500">
    <property type="entry name" value="QueF"/>
</dbReference>
<keyword evidence="4" id="KW-0560">Oxidoreductase</keyword>
<dbReference type="PANTHER" id="PTHR34354:SF1">
    <property type="entry name" value="NADPH-DEPENDENT 7-CYANO-7-DEAZAGUANINE REDUCTASE"/>
    <property type="match status" value="1"/>
</dbReference>
<dbReference type="Gene3D" id="3.30.1130.10">
    <property type="match status" value="2"/>
</dbReference>
<evidence type="ECO:0000256" key="1">
    <source>
        <dbReference type="ARBA" id="ARBA00022490"/>
    </source>
</evidence>
<evidence type="ECO:0000259" key="5">
    <source>
        <dbReference type="Pfam" id="PF14819"/>
    </source>
</evidence>
<proteinExistence type="predicted"/>
<keyword evidence="3" id="KW-0521">NADP</keyword>
<dbReference type="InterPro" id="IPR043133">
    <property type="entry name" value="GTP-CH-I_C/QueF"/>
</dbReference>
<evidence type="ECO:0000256" key="4">
    <source>
        <dbReference type="ARBA" id="ARBA00023002"/>
    </source>
</evidence>
<protein>
    <submittedName>
        <fullName evidence="6">7-cyano-7-deazaguanine reductase</fullName>
    </submittedName>
</protein>